<dbReference type="SUPFAM" id="SSF55073">
    <property type="entry name" value="Nucleotide cyclase"/>
    <property type="match status" value="1"/>
</dbReference>
<dbReference type="OrthoDB" id="341967at2"/>
<dbReference type="CDD" id="cd07302">
    <property type="entry name" value="CHD"/>
    <property type="match status" value="1"/>
</dbReference>
<dbReference type="Proteomes" id="UP000297535">
    <property type="component" value="Unassembled WGS sequence"/>
</dbReference>
<gene>
    <name evidence="3" type="ORF">EU555_17505</name>
</gene>
<dbReference type="GO" id="GO:0006171">
    <property type="term" value="P:cAMP biosynthetic process"/>
    <property type="evidence" value="ECO:0007669"/>
    <property type="project" value="TreeGrafter"/>
</dbReference>
<keyword evidence="1" id="KW-0472">Membrane</keyword>
<dbReference type="GO" id="GO:0004016">
    <property type="term" value="F:adenylate cyclase activity"/>
    <property type="evidence" value="ECO:0007669"/>
    <property type="project" value="UniProtKB-ARBA"/>
</dbReference>
<dbReference type="InterPro" id="IPR029787">
    <property type="entry name" value="Nucleotide_cyclase"/>
</dbReference>
<keyword evidence="4" id="KW-1185">Reference proteome</keyword>
<dbReference type="SMART" id="SM01080">
    <property type="entry name" value="CHASE2"/>
    <property type="match status" value="1"/>
</dbReference>
<name>A0A4Z0NP20_9HYPH</name>
<dbReference type="InterPro" id="IPR050697">
    <property type="entry name" value="Adenylyl/Guanylyl_Cyclase_3/4"/>
</dbReference>
<dbReference type="Pfam" id="PF05226">
    <property type="entry name" value="CHASE2"/>
    <property type="match status" value="1"/>
</dbReference>
<comment type="caution">
    <text evidence="3">The sequence shown here is derived from an EMBL/GenBank/DDBJ whole genome shotgun (WGS) entry which is preliminary data.</text>
</comment>
<proteinExistence type="predicted"/>
<feature type="transmembrane region" description="Helical" evidence="1">
    <location>
        <begin position="365"/>
        <end position="389"/>
    </location>
</feature>
<evidence type="ECO:0000313" key="4">
    <source>
        <dbReference type="Proteomes" id="UP000297535"/>
    </source>
</evidence>
<dbReference type="GO" id="GO:0035556">
    <property type="term" value="P:intracellular signal transduction"/>
    <property type="evidence" value="ECO:0007669"/>
    <property type="project" value="InterPro"/>
</dbReference>
<organism evidence="3 4">
    <name type="scientific">Methylobacterium nonmethylotrophicum</name>
    <dbReference type="NCBI Taxonomy" id="1141884"/>
    <lineage>
        <taxon>Bacteria</taxon>
        <taxon>Pseudomonadati</taxon>
        <taxon>Pseudomonadota</taxon>
        <taxon>Alphaproteobacteria</taxon>
        <taxon>Hyphomicrobiales</taxon>
        <taxon>Methylobacteriaceae</taxon>
        <taxon>Methylobacterium</taxon>
    </lineage>
</organism>
<keyword evidence="1" id="KW-1133">Transmembrane helix</keyword>
<dbReference type="PANTHER" id="PTHR43081">
    <property type="entry name" value="ADENYLATE CYCLASE, TERMINAL-DIFFERENTIATION SPECIFIC-RELATED"/>
    <property type="match status" value="1"/>
</dbReference>
<dbReference type="Gene3D" id="3.30.70.1230">
    <property type="entry name" value="Nucleotide cyclase"/>
    <property type="match status" value="1"/>
</dbReference>
<dbReference type="PANTHER" id="PTHR43081:SF20">
    <property type="entry name" value="TWO-COMPONENT RESPONSE REGULATOR"/>
    <property type="match status" value="1"/>
</dbReference>
<evidence type="ECO:0000256" key="1">
    <source>
        <dbReference type="SAM" id="Phobius"/>
    </source>
</evidence>
<feature type="transmembrane region" description="Helical" evidence="1">
    <location>
        <begin position="321"/>
        <end position="353"/>
    </location>
</feature>
<dbReference type="InterPro" id="IPR001054">
    <property type="entry name" value="A/G_cyclase"/>
</dbReference>
<dbReference type="AlphaFoldDB" id="A0A4Z0NP20"/>
<protein>
    <submittedName>
        <fullName evidence="3">Adenylate/guanylate cyclase domain-containing protein</fullName>
    </submittedName>
</protein>
<sequence>MKARWPITRVVHAVLLLVLATLWSGLLAAWHLEGRETLLDRLEFQLLDLRHLAIGPRPAPDAVVIVAIDEAAIREAGAYPLPRAALARLVHGIADRQARAIGLDMLLLDRTQEDADASLEAALGRARAVLAGAAVFAPSHGAQIHDGAGLPVAEHVLRPLQRFRAGTGLGLVNVSSDRNGTPRHLPLLIAEASGVLPAFSLRVAAAAAAADPVLDADSLTLGPVSSRLDLGFSLPLRFYGPKGTVRTLSAAAVLRNEGVAALLRDRIVLIGAAALGIADTFATPYDPVLPGVEVLATGVAHLVAGDALVRDRTVRRLDAGAAVGLAVLAAGLLVVAPSGLAAGLIVLAVLGWLAATTLGFASQVWLNAVLPLAALAPVVAFGLGGRLVLDRSDARRVAAAEQALRAFHPPRLAARIAQDPGFLAEPSAQAAAILFLDLSGFTGVSERLGPQATRGLLKGFHTLVEEHVSRHGGIVVSFMGDGAMCVFGLAEPDPGDARRALGAALELVPAIRAWLAGTGAFDGAGDVRIGIHHGEVVVSRLGSAEHQHIAATGDSVNLTSRLMEVGKTLGFALVASESLLTAAGEAAAAQAAFEGRCTVAIRGRAQPLAVAYRWAREEVADG</sequence>
<feature type="domain" description="Guanylate cyclase" evidence="2">
    <location>
        <begin position="432"/>
        <end position="563"/>
    </location>
</feature>
<dbReference type="PROSITE" id="PS50125">
    <property type="entry name" value="GUANYLATE_CYCLASE_2"/>
    <property type="match status" value="1"/>
</dbReference>
<dbReference type="RefSeq" id="WP_135416300.1">
    <property type="nucleotide sequence ID" value="NZ_SRLB01000012.1"/>
</dbReference>
<reference evidence="3 4" key="1">
    <citation type="submission" date="2019-04" db="EMBL/GenBank/DDBJ databases">
        <authorList>
            <person name="Feng G."/>
            <person name="Zhu H."/>
        </authorList>
    </citation>
    <scope>NUCLEOTIDE SEQUENCE [LARGE SCALE GENOMIC DNA]</scope>
    <source>
        <strain evidence="3 4">6HR-1</strain>
    </source>
</reference>
<dbReference type="InterPro" id="IPR007890">
    <property type="entry name" value="CHASE2"/>
</dbReference>
<dbReference type="Pfam" id="PF00211">
    <property type="entry name" value="Guanylate_cyc"/>
    <property type="match status" value="1"/>
</dbReference>
<evidence type="ECO:0000259" key="2">
    <source>
        <dbReference type="PROSITE" id="PS50125"/>
    </source>
</evidence>
<keyword evidence="1" id="KW-0812">Transmembrane</keyword>
<dbReference type="SMART" id="SM00044">
    <property type="entry name" value="CYCc"/>
    <property type="match status" value="1"/>
</dbReference>
<evidence type="ECO:0000313" key="3">
    <source>
        <dbReference type="EMBL" id="TGD97958.1"/>
    </source>
</evidence>
<dbReference type="EMBL" id="SRLB01000012">
    <property type="protein sequence ID" value="TGD97958.1"/>
    <property type="molecule type" value="Genomic_DNA"/>
</dbReference>
<accession>A0A4Z0NP20</accession>